<keyword evidence="3" id="KW-0808">Transferase</keyword>
<keyword evidence="8" id="KW-1185">Reference proteome</keyword>
<keyword evidence="4" id="KW-0902">Two-component regulatory system</keyword>
<comment type="catalytic activity">
    <reaction evidence="1">
        <text>ATP + protein L-histidine = ADP + protein N-phospho-L-histidine.</text>
        <dbReference type="EC" id="2.7.13.3"/>
    </reaction>
</comment>
<evidence type="ECO:0000313" key="7">
    <source>
        <dbReference type="EMBL" id="REE86166.1"/>
    </source>
</evidence>
<dbReference type="GO" id="GO:0000155">
    <property type="term" value="F:phosphorelay sensor kinase activity"/>
    <property type="evidence" value="ECO:0007669"/>
    <property type="project" value="InterPro"/>
</dbReference>
<accession>A0A3D9SCB9</accession>
<reference evidence="7 8" key="1">
    <citation type="submission" date="2018-08" db="EMBL/GenBank/DDBJ databases">
        <title>Genomic Encyclopedia of Type Strains, Phase III (KMG-III): the genomes of soil and plant-associated and newly described type strains.</title>
        <authorList>
            <person name="Whitman W."/>
        </authorList>
    </citation>
    <scope>NUCLEOTIDE SEQUENCE [LARGE SCALE GENOMIC DNA]</scope>
    <source>
        <strain evidence="7 8">CGMCC 1.10966</strain>
    </source>
</reference>
<gene>
    <name evidence="7" type="ORF">A8990_11163</name>
</gene>
<dbReference type="AlphaFoldDB" id="A0A3D9SCB9"/>
<dbReference type="Pfam" id="PF00512">
    <property type="entry name" value="HisKA"/>
    <property type="match status" value="1"/>
</dbReference>
<dbReference type="Proteomes" id="UP000256304">
    <property type="component" value="Unassembled WGS sequence"/>
</dbReference>
<dbReference type="SUPFAM" id="SSF47384">
    <property type="entry name" value="Homodimeric domain of signal transducing histidine kinase"/>
    <property type="match status" value="1"/>
</dbReference>
<dbReference type="InterPro" id="IPR003661">
    <property type="entry name" value="HisK_dim/P_dom"/>
</dbReference>
<dbReference type="InterPro" id="IPR036097">
    <property type="entry name" value="HisK_dim/P_sf"/>
</dbReference>
<dbReference type="Gene3D" id="3.30.450.20">
    <property type="entry name" value="PAS domain"/>
    <property type="match status" value="1"/>
</dbReference>
<dbReference type="SUPFAM" id="SSF55785">
    <property type="entry name" value="PYP-like sensor domain (PAS domain)"/>
    <property type="match status" value="1"/>
</dbReference>
<protein>
    <recommendedName>
        <fullName evidence="2">histidine kinase</fullName>
        <ecNumber evidence="2">2.7.13.3</ecNumber>
    </recommendedName>
</protein>
<feature type="compositionally biased region" description="Polar residues" evidence="5">
    <location>
        <begin position="150"/>
        <end position="160"/>
    </location>
</feature>
<dbReference type="CDD" id="cd00082">
    <property type="entry name" value="HisKA"/>
    <property type="match status" value="1"/>
</dbReference>
<dbReference type="EC" id="2.7.13.3" evidence="2"/>
<organism evidence="7 8">
    <name type="scientific">Paenibacillus taihuensis</name>
    <dbReference type="NCBI Taxonomy" id="1156355"/>
    <lineage>
        <taxon>Bacteria</taxon>
        <taxon>Bacillati</taxon>
        <taxon>Bacillota</taxon>
        <taxon>Bacilli</taxon>
        <taxon>Bacillales</taxon>
        <taxon>Paenibacillaceae</taxon>
        <taxon>Paenibacillus</taxon>
    </lineage>
</organism>
<evidence type="ECO:0000259" key="6">
    <source>
        <dbReference type="Pfam" id="PF00512"/>
    </source>
</evidence>
<keyword evidence="3" id="KW-0418">Kinase</keyword>
<feature type="domain" description="Signal transduction histidine kinase dimerisation/phosphoacceptor" evidence="6">
    <location>
        <begin position="84"/>
        <end position="120"/>
    </location>
</feature>
<evidence type="ECO:0000256" key="5">
    <source>
        <dbReference type="SAM" id="MobiDB-lite"/>
    </source>
</evidence>
<dbReference type="NCBIfam" id="TIGR00229">
    <property type="entry name" value="sensory_box"/>
    <property type="match status" value="1"/>
</dbReference>
<feature type="compositionally biased region" description="Basic residues" evidence="5">
    <location>
        <begin position="124"/>
        <end position="144"/>
    </location>
</feature>
<feature type="region of interest" description="Disordered" evidence="5">
    <location>
        <begin position="124"/>
        <end position="160"/>
    </location>
</feature>
<evidence type="ECO:0000256" key="3">
    <source>
        <dbReference type="ARBA" id="ARBA00022777"/>
    </source>
</evidence>
<name>A0A3D9SCB9_9BACL</name>
<dbReference type="InterPro" id="IPR035965">
    <property type="entry name" value="PAS-like_dom_sf"/>
</dbReference>
<dbReference type="EMBL" id="QTTN01000011">
    <property type="protein sequence ID" value="REE86166.1"/>
    <property type="molecule type" value="Genomic_DNA"/>
</dbReference>
<comment type="caution">
    <text evidence="7">The sequence shown here is derived from an EMBL/GenBank/DDBJ whole genome shotgun (WGS) entry which is preliminary data.</text>
</comment>
<evidence type="ECO:0000256" key="4">
    <source>
        <dbReference type="ARBA" id="ARBA00023012"/>
    </source>
</evidence>
<sequence>MHPDDVHRSTERIRDVMQTDEPNEFEECCLIDINGNTIDVEASSTRIRNYPGRGTVVQSVFRDIRGRKKEEEALIHSEKLSVAGQMAAGIAHEIRNPLTSLIGFSKFLKTKIDKYHEYFDYKQTARKGKGKGKGKGTGKGKGKKAVLNLKSCQHSSSPSG</sequence>
<dbReference type="Gene3D" id="1.10.287.130">
    <property type="match status" value="1"/>
</dbReference>
<evidence type="ECO:0000313" key="8">
    <source>
        <dbReference type="Proteomes" id="UP000256304"/>
    </source>
</evidence>
<evidence type="ECO:0000256" key="1">
    <source>
        <dbReference type="ARBA" id="ARBA00000085"/>
    </source>
</evidence>
<dbReference type="OrthoDB" id="9815750at2"/>
<evidence type="ECO:0000256" key="2">
    <source>
        <dbReference type="ARBA" id="ARBA00012438"/>
    </source>
</evidence>
<proteinExistence type="predicted"/>
<dbReference type="InterPro" id="IPR000014">
    <property type="entry name" value="PAS"/>
</dbReference>